<dbReference type="AlphaFoldDB" id="A0A3B0ZW12"/>
<dbReference type="PANTHER" id="PTHR37421:SF1">
    <property type="entry name" value="UPF0260 PROTEIN YCGN"/>
    <property type="match status" value="1"/>
</dbReference>
<reference evidence="1" key="1">
    <citation type="submission" date="2018-06" db="EMBL/GenBank/DDBJ databases">
        <authorList>
            <person name="Zhirakovskaya E."/>
        </authorList>
    </citation>
    <scope>NUCLEOTIDE SEQUENCE</scope>
</reference>
<proteinExistence type="predicted"/>
<protein>
    <submittedName>
        <fullName evidence="1">UPF0260 protein YcgN</fullName>
    </submittedName>
</protein>
<dbReference type="PANTHER" id="PTHR37421">
    <property type="entry name" value="UPF0260 PROTEIN YCGN"/>
    <property type="match status" value="1"/>
</dbReference>
<dbReference type="PIRSF" id="PIRSF006173">
    <property type="entry name" value="UCP006173"/>
    <property type="match status" value="1"/>
</dbReference>
<sequence>MVDIVTVPMDTLSDFEWEQLCDHCGRCCLIKLEDDRTADVFYTNIICKQYDIEKGQCGSYQERQQLVPGCIVIRSFGKEIYSQLPETCAYRLRYNNKPLPEWHPLLVGNTKKMQQAMIYVSQRVVSEQSIHDEQFEDHIVDDIM</sequence>
<dbReference type="InterPro" id="IPR008228">
    <property type="entry name" value="UCP006173"/>
</dbReference>
<dbReference type="InterPro" id="IPR005358">
    <property type="entry name" value="Puta_zinc/iron-chelating_dom"/>
</dbReference>
<name>A0A3B0ZW12_9ZZZZ</name>
<gene>
    <name evidence="1" type="ORF">MNBD_GAMMA23-592</name>
</gene>
<dbReference type="Pfam" id="PF03692">
    <property type="entry name" value="CxxCxxCC"/>
    <property type="match status" value="1"/>
</dbReference>
<accession>A0A3B0ZW12</accession>
<organism evidence="1">
    <name type="scientific">hydrothermal vent metagenome</name>
    <dbReference type="NCBI Taxonomy" id="652676"/>
    <lineage>
        <taxon>unclassified sequences</taxon>
        <taxon>metagenomes</taxon>
        <taxon>ecological metagenomes</taxon>
    </lineage>
</organism>
<dbReference type="EMBL" id="UOFT01000061">
    <property type="protein sequence ID" value="VAW97688.1"/>
    <property type="molecule type" value="Genomic_DNA"/>
</dbReference>
<evidence type="ECO:0000313" key="1">
    <source>
        <dbReference type="EMBL" id="VAW97688.1"/>
    </source>
</evidence>